<dbReference type="OrthoDB" id="9969261at2"/>
<protein>
    <submittedName>
        <fullName evidence="1">Uncharacterized protein</fullName>
    </submittedName>
</protein>
<evidence type="ECO:0000313" key="1">
    <source>
        <dbReference type="EMBL" id="AKF08916.1"/>
    </source>
</evidence>
<name>A0A0F6YL49_9BACT</name>
<dbReference type="RefSeq" id="WP_053236014.1">
    <property type="nucleotide sequence ID" value="NZ_CP011125.1"/>
</dbReference>
<gene>
    <name evidence="1" type="ORF">DB32_006065</name>
</gene>
<dbReference type="AlphaFoldDB" id="A0A0F6YL49"/>
<dbReference type="KEGG" id="samy:DB32_006065"/>
<dbReference type="EMBL" id="CP011125">
    <property type="protein sequence ID" value="AKF08916.1"/>
    <property type="molecule type" value="Genomic_DNA"/>
</dbReference>
<accession>A0A0F6YL49</accession>
<keyword evidence="2" id="KW-1185">Reference proteome</keyword>
<dbReference type="Proteomes" id="UP000034883">
    <property type="component" value="Chromosome"/>
</dbReference>
<sequence length="171" mass="18448">MNEAPTIFHRDDVLCVAAWRDVMLELWSAEGTIEHFRVVRAVSRRIVDRAPGNRVCLVSSVQVPALKTVPQDVRSEMVARDRELAPNLVAAALVVSSKGFVASIVRSMLAGLQMTSATRAPSRVFDDELTAMAWLAPHVSSIGTRACTPGDLRNAIAAARGAPPTRALHAL</sequence>
<reference evidence="1 2" key="1">
    <citation type="submission" date="2015-03" db="EMBL/GenBank/DDBJ databases">
        <title>Genome assembly of Sandaracinus amylolyticus DSM 53668.</title>
        <authorList>
            <person name="Sharma G."/>
            <person name="Subramanian S."/>
        </authorList>
    </citation>
    <scope>NUCLEOTIDE SEQUENCE [LARGE SCALE GENOMIC DNA]</scope>
    <source>
        <strain evidence="1 2">DSM 53668</strain>
    </source>
</reference>
<dbReference type="STRING" id="927083.DB32_006065"/>
<evidence type="ECO:0000313" key="2">
    <source>
        <dbReference type="Proteomes" id="UP000034883"/>
    </source>
</evidence>
<proteinExistence type="predicted"/>
<organism evidence="1 2">
    <name type="scientific">Sandaracinus amylolyticus</name>
    <dbReference type="NCBI Taxonomy" id="927083"/>
    <lineage>
        <taxon>Bacteria</taxon>
        <taxon>Pseudomonadati</taxon>
        <taxon>Myxococcota</taxon>
        <taxon>Polyangia</taxon>
        <taxon>Polyangiales</taxon>
        <taxon>Sandaracinaceae</taxon>
        <taxon>Sandaracinus</taxon>
    </lineage>
</organism>